<gene>
    <name evidence="2" type="ORF">E4U43_001072</name>
</gene>
<feature type="region of interest" description="Disordered" evidence="1">
    <location>
        <begin position="83"/>
        <end position="115"/>
    </location>
</feature>
<sequence length="124" mass="13796">MELLPDKTEEVRGSKGVPAASAGLNLLRGLASVVLTTMAPGFDVSTIFIRDCPFISPSNTPELQAKRFRAAVATTFCIRSKRSRHSFPRTKQAQEFSSWTLRRGQYRHRPPPPPPLLRYLAATT</sequence>
<accession>A0A9P7NG76</accession>
<proteinExistence type="predicted"/>
<protein>
    <submittedName>
        <fullName evidence="2">Uncharacterized protein</fullName>
    </submittedName>
</protein>
<evidence type="ECO:0000313" key="2">
    <source>
        <dbReference type="EMBL" id="KAG6017472.1"/>
    </source>
</evidence>
<organism evidence="2 3">
    <name type="scientific">Claviceps pusilla</name>
    <dbReference type="NCBI Taxonomy" id="123648"/>
    <lineage>
        <taxon>Eukaryota</taxon>
        <taxon>Fungi</taxon>
        <taxon>Dikarya</taxon>
        <taxon>Ascomycota</taxon>
        <taxon>Pezizomycotina</taxon>
        <taxon>Sordariomycetes</taxon>
        <taxon>Hypocreomycetidae</taxon>
        <taxon>Hypocreales</taxon>
        <taxon>Clavicipitaceae</taxon>
        <taxon>Claviceps</taxon>
    </lineage>
</organism>
<reference evidence="2" key="1">
    <citation type="journal article" date="2020" name="bioRxiv">
        <title>Whole genome comparisons of ergot fungi reveals the divergence and evolution of species within the genus Claviceps are the result of varying mechanisms driving genome evolution and host range expansion.</title>
        <authorList>
            <person name="Wyka S.A."/>
            <person name="Mondo S.J."/>
            <person name="Liu M."/>
            <person name="Dettman J."/>
            <person name="Nalam V."/>
            <person name="Broders K.D."/>
        </authorList>
    </citation>
    <scope>NUCLEOTIDE SEQUENCE</scope>
    <source>
        <strain evidence="2">CCC 602</strain>
    </source>
</reference>
<dbReference type="AlphaFoldDB" id="A0A9P7NG76"/>
<evidence type="ECO:0000256" key="1">
    <source>
        <dbReference type="SAM" id="MobiDB-lite"/>
    </source>
</evidence>
<name>A0A9P7NG76_9HYPO</name>
<comment type="caution">
    <text evidence="2">The sequence shown here is derived from an EMBL/GenBank/DDBJ whole genome shotgun (WGS) entry which is preliminary data.</text>
</comment>
<dbReference type="Proteomes" id="UP000748025">
    <property type="component" value="Unassembled WGS sequence"/>
</dbReference>
<feature type="compositionally biased region" description="Polar residues" evidence="1">
    <location>
        <begin position="89"/>
        <end position="100"/>
    </location>
</feature>
<evidence type="ECO:0000313" key="3">
    <source>
        <dbReference type="Proteomes" id="UP000748025"/>
    </source>
</evidence>
<keyword evidence="3" id="KW-1185">Reference proteome</keyword>
<dbReference type="EMBL" id="SRPW01000133">
    <property type="protein sequence ID" value="KAG6017472.1"/>
    <property type="molecule type" value="Genomic_DNA"/>
</dbReference>